<keyword evidence="4" id="KW-1185">Reference proteome</keyword>
<feature type="domain" description="TNase-like" evidence="2">
    <location>
        <begin position="63"/>
        <end position="181"/>
    </location>
</feature>
<dbReference type="PROSITE" id="PS50830">
    <property type="entry name" value="TNASE_3"/>
    <property type="match status" value="1"/>
</dbReference>
<dbReference type="Proteomes" id="UP000217211">
    <property type="component" value="Plasmid pSJ05684b"/>
</dbReference>
<organism evidence="3 4">
    <name type="scientific">Sinorhizobium sojae CCBAU 05684</name>
    <dbReference type="NCBI Taxonomy" id="716928"/>
    <lineage>
        <taxon>Bacteria</taxon>
        <taxon>Pseudomonadati</taxon>
        <taxon>Pseudomonadota</taxon>
        <taxon>Alphaproteobacteria</taxon>
        <taxon>Hyphomicrobiales</taxon>
        <taxon>Rhizobiaceae</taxon>
        <taxon>Sinorhizobium/Ensifer group</taxon>
        <taxon>Sinorhizobium</taxon>
    </lineage>
</organism>
<gene>
    <name evidence="3" type="ORF">SJ05684_b48310</name>
</gene>
<feature type="region of interest" description="Disordered" evidence="1">
    <location>
        <begin position="13"/>
        <end position="32"/>
    </location>
</feature>
<dbReference type="SMART" id="SM00318">
    <property type="entry name" value="SNc"/>
    <property type="match status" value="1"/>
</dbReference>
<evidence type="ECO:0000256" key="1">
    <source>
        <dbReference type="SAM" id="MobiDB-lite"/>
    </source>
</evidence>
<accession>A0A249PIQ1</accession>
<evidence type="ECO:0000259" key="2">
    <source>
        <dbReference type="PROSITE" id="PS50830"/>
    </source>
</evidence>
<name>A0A249PIQ1_9HYPH</name>
<dbReference type="SUPFAM" id="SSF50199">
    <property type="entry name" value="Staphylococcal nuclease"/>
    <property type="match status" value="1"/>
</dbReference>
<dbReference type="eggNOG" id="COG1525">
    <property type="taxonomic scope" value="Bacteria"/>
</dbReference>
<geneLocation type="plasmid" evidence="4">
    <name>psj05684b</name>
</geneLocation>
<sequence>MIRIGMAAKIFGDKPRSLPQTSAPPRGRLSSCSVPPRTTVALALLVATGSAHASEPIVGDASVVDGDTIEIAGERIQLSGVDAPEGWQVCLDETGGDYQCGKVSARALNIFLSASRPTRCEIVMRDRYGRFVATCIRADGEDVNRWLVESGNAVERENYSQGLYSAAQAMARSAGIGIWRGQPPGGHVERITGADVENRGRAVTTER</sequence>
<proteinExistence type="predicted"/>
<reference evidence="3 4" key="1">
    <citation type="submission" date="2017-08" db="EMBL/GenBank/DDBJ databases">
        <title>Multipartite genome sequences of Sinorhizobium species nodulating soybeans.</title>
        <authorList>
            <person name="Tian C.F."/>
        </authorList>
    </citation>
    <scope>NUCLEOTIDE SEQUENCE [LARGE SCALE GENOMIC DNA]</scope>
    <source>
        <strain evidence="3 4">CCBAU 05684</strain>
        <plasmid evidence="4">psj05684b</plasmid>
    </source>
</reference>
<dbReference type="KEGG" id="esj:SJ05684_b48310"/>
<dbReference type="Gene3D" id="2.40.50.90">
    <property type="match status" value="1"/>
</dbReference>
<dbReference type="STRING" id="716928.GCA_000261485_03848"/>
<dbReference type="EMBL" id="CP023068">
    <property type="protein sequence ID" value="ASY65813.1"/>
    <property type="molecule type" value="Genomic_DNA"/>
</dbReference>
<evidence type="ECO:0000313" key="3">
    <source>
        <dbReference type="EMBL" id="ASY65813.1"/>
    </source>
</evidence>
<protein>
    <submittedName>
        <fullName evidence="3">Putative periplasmic protein</fullName>
    </submittedName>
</protein>
<evidence type="ECO:0000313" key="4">
    <source>
        <dbReference type="Proteomes" id="UP000217211"/>
    </source>
</evidence>
<dbReference type="InterPro" id="IPR016071">
    <property type="entry name" value="Staphylococal_nuclease_OB-fold"/>
</dbReference>
<dbReference type="InterPro" id="IPR035437">
    <property type="entry name" value="SNase_OB-fold_sf"/>
</dbReference>
<dbReference type="AlphaFoldDB" id="A0A249PIQ1"/>
<keyword evidence="3" id="KW-0614">Plasmid</keyword>
<dbReference type="Pfam" id="PF00565">
    <property type="entry name" value="SNase"/>
    <property type="match status" value="1"/>
</dbReference>